<evidence type="ECO:0000313" key="5">
    <source>
        <dbReference type="EMBL" id="MXO60093.1"/>
    </source>
</evidence>
<dbReference type="SUPFAM" id="SSF63829">
    <property type="entry name" value="Calcium-dependent phosphotriesterase"/>
    <property type="match status" value="1"/>
</dbReference>
<keyword evidence="6" id="KW-1185">Reference proteome</keyword>
<name>A0A6I4SW34_9SPHN</name>
<dbReference type="EMBL" id="WTYM01000044">
    <property type="protein sequence ID" value="MXO60093.1"/>
    <property type="molecule type" value="Genomic_DNA"/>
</dbReference>
<feature type="binding site" evidence="3">
    <location>
        <position position="195"/>
    </location>
    <ligand>
        <name>a divalent metal cation</name>
        <dbReference type="ChEBI" id="CHEBI:60240"/>
    </ligand>
</feature>
<protein>
    <submittedName>
        <fullName evidence="5">SMP-30/gluconolactonase/LRE family protein</fullName>
    </submittedName>
</protein>
<evidence type="ECO:0000259" key="4">
    <source>
        <dbReference type="Pfam" id="PF08450"/>
    </source>
</evidence>
<gene>
    <name evidence="5" type="ORF">GRI89_11140</name>
</gene>
<dbReference type="GO" id="GO:0004341">
    <property type="term" value="F:gluconolactonase activity"/>
    <property type="evidence" value="ECO:0007669"/>
    <property type="project" value="TreeGrafter"/>
</dbReference>
<dbReference type="Gene3D" id="2.120.10.30">
    <property type="entry name" value="TolB, C-terminal domain"/>
    <property type="match status" value="1"/>
</dbReference>
<comment type="caution">
    <text evidence="5">The sequence shown here is derived from an EMBL/GenBank/DDBJ whole genome shotgun (WGS) entry which is preliminary data.</text>
</comment>
<accession>A0A6I4SW34</accession>
<dbReference type="GO" id="GO:0005509">
    <property type="term" value="F:calcium ion binding"/>
    <property type="evidence" value="ECO:0007669"/>
    <property type="project" value="TreeGrafter"/>
</dbReference>
<dbReference type="PANTHER" id="PTHR10907:SF47">
    <property type="entry name" value="REGUCALCIN"/>
    <property type="match status" value="1"/>
</dbReference>
<proteinExistence type="inferred from homology"/>
<dbReference type="AlphaFoldDB" id="A0A6I4SW34"/>
<comment type="cofactor">
    <cofactor evidence="3">
        <name>Zn(2+)</name>
        <dbReference type="ChEBI" id="CHEBI:29105"/>
    </cofactor>
    <text evidence="3">Binds 1 divalent metal cation per subunit.</text>
</comment>
<dbReference type="InterPro" id="IPR013658">
    <property type="entry name" value="SGL"/>
</dbReference>
<evidence type="ECO:0000256" key="3">
    <source>
        <dbReference type="PIRSR" id="PIRSR605511-2"/>
    </source>
</evidence>
<dbReference type="RefSeq" id="WP_159795297.1">
    <property type="nucleotide sequence ID" value="NZ_WTYM01000044.1"/>
</dbReference>
<keyword evidence="3" id="KW-0862">Zinc</keyword>
<feature type="domain" description="SMP-30/Gluconolactonase/LRE-like region" evidence="4">
    <location>
        <begin position="13"/>
        <end position="252"/>
    </location>
</feature>
<dbReference type="InterPro" id="IPR011042">
    <property type="entry name" value="6-blade_b-propeller_TolB-like"/>
</dbReference>
<dbReference type="GO" id="GO:0019853">
    <property type="term" value="P:L-ascorbic acid biosynthetic process"/>
    <property type="evidence" value="ECO:0007669"/>
    <property type="project" value="TreeGrafter"/>
</dbReference>
<feature type="binding site" evidence="3">
    <location>
        <position position="15"/>
    </location>
    <ligand>
        <name>a divalent metal cation</name>
        <dbReference type="ChEBI" id="CHEBI:60240"/>
    </ligand>
</feature>
<feature type="active site" description="Proton donor/acceptor" evidence="2">
    <location>
        <position position="195"/>
    </location>
</feature>
<dbReference type="OrthoDB" id="2633250at2"/>
<evidence type="ECO:0000313" key="6">
    <source>
        <dbReference type="Proteomes" id="UP000433652"/>
    </source>
</evidence>
<feature type="binding site" evidence="3">
    <location>
        <position position="145"/>
    </location>
    <ligand>
        <name>a divalent metal cation</name>
        <dbReference type="ChEBI" id="CHEBI:60240"/>
    </ligand>
</feature>
<evidence type="ECO:0000256" key="1">
    <source>
        <dbReference type="ARBA" id="ARBA00008853"/>
    </source>
</evidence>
<dbReference type="Proteomes" id="UP000433652">
    <property type="component" value="Unassembled WGS sequence"/>
</dbReference>
<evidence type="ECO:0000256" key="2">
    <source>
        <dbReference type="PIRSR" id="PIRSR605511-1"/>
    </source>
</evidence>
<dbReference type="Pfam" id="PF08450">
    <property type="entry name" value="SGL"/>
    <property type="match status" value="1"/>
</dbReference>
<comment type="similarity">
    <text evidence="1">Belongs to the SMP-30/CGR1 family.</text>
</comment>
<dbReference type="InterPro" id="IPR005511">
    <property type="entry name" value="SMP-30"/>
</dbReference>
<reference evidence="5 6" key="1">
    <citation type="submission" date="2019-12" db="EMBL/GenBank/DDBJ databases">
        <title>Genomic-based taxomic classification of the family Erythrobacteraceae.</title>
        <authorList>
            <person name="Xu L."/>
        </authorList>
    </citation>
    <scope>NUCLEOTIDE SEQUENCE [LARGE SCALE GENOMIC DNA]</scope>
    <source>
        <strain evidence="5 6">MCCC 1K01500</strain>
    </source>
</reference>
<organism evidence="5 6">
    <name type="scientific">Croceibacterium salegens</name>
    <dbReference type="NCBI Taxonomy" id="1737568"/>
    <lineage>
        <taxon>Bacteria</taxon>
        <taxon>Pseudomonadati</taxon>
        <taxon>Pseudomonadota</taxon>
        <taxon>Alphaproteobacteria</taxon>
        <taxon>Sphingomonadales</taxon>
        <taxon>Erythrobacteraceae</taxon>
        <taxon>Croceibacterium</taxon>
    </lineage>
</organism>
<dbReference type="PANTHER" id="PTHR10907">
    <property type="entry name" value="REGUCALCIN"/>
    <property type="match status" value="1"/>
</dbReference>
<sequence length="288" mass="31508">MRISRLDLPKCKVGEGPVWDFAEQALYYIDIVGKAVFRWDPATNDLKSWDVPDIIGSMALREEGGAIVALGTGVHLLDFASGTVEPHALLDPPDPEVQLADGKVDRRGRFVFGTSHRKMAHPVGGLYSLDRGVLTQVDDDVHLGNGPCWSPDDRVLYHADSLRHTIYAYDYDIETGQAANRRAFFNSEKWGPIPDGATVDADGNLWSAICEGGVVLCISPAGEVLREIEFPTRIPASVMFFGPDLDRLFVPTIDPSFIPGREAGPDDGANYVIDDLGVRGLPETRYNG</sequence>
<dbReference type="PRINTS" id="PR01790">
    <property type="entry name" value="SMP30FAMILY"/>
</dbReference>
<keyword evidence="3" id="KW-0479">Metal-binding</keyword>